<dbReference type="SUPFAM" id="SSF51445">
    <property type="entry name" value="(Trans)glycosidases"/>
    <property type="match status" value="1"/>
</dbReference>
<evidence type="ECO:0000313" key="11">
    <source>
        <dbReference type="Proteomes" id="UP000789831"/>
    </source>
</evidence>
<dbReference type="Pfam" id="PF01055">
    <property type="entry name" value="Glyco_hydro_31_2nd"/>
    <property type="match status" value="1"/>
</dbReference>
<protein>
    <recommendedName>
        <fullName evidence="5">Maltase</fullName>
    </recommendedName>
</protein>
<keyword evidence="4 6" id="KW-0326">Glycosidase</keyword>
<feature type="domain" description="Glycoside hydrolase family 31 TIM barrel" evidence="7">
    <location>
        <begin position="243"/>
        <end position="584"/>
    </location>
</feature>
<comment type="similarity">
    <text evidence="1 6">Belongs to the glycosyl hydrolase 31 family.</text>
</comment>
<dbReference type="SUPFAM" id="SSF74650">
    <property type="entry name" value="Galactose mutarotase-like"/>
    <property type="match status" value="1"/>
</dbReference>
<keyword evidence="3" id="KW-0325">Glycoprotein</keyword>
<evidence type="ECO:0000256" key="4">
    <source>
        <dbReference type="ARBA" id="ARBA00023295"/>
    </source>
</evidence>
<evidence type="ECO:0000256" key="3">
    <source>
        <dbReference type="ARBA" id="ARBA00023180"/>
    </source>
</evidence>
<dbReference type="Gene3D" id="2.60.40.1180">
    <property type="entry name" value="Golgi alpha-mannosidase II"/>
    <property type="match status" value="2"/>
</dbReference>
<dbReference type="GO" id="GO:0030246">
    <property type="term" value="F:carbohydrate binding"/>
    <property type="evidence" value="ECO:0007669"/>
    <property type="project" value="InterPro"/>
</dbReference>
<dbReference type="GO" id="GO:0005975">
    <property type="term" value="P:carbohydrate metabolic process"/>
    <property type="evidence" value="ECO:0007669"/>
    <property type="project" value="InterPro"/>
</dbReference>
<proteinExistence type="inferred from homology"/>
<evidence type="ECO:0000256" key="2">
    <source>
        <dbReference type="ARBA" id="ARBA00022801"/>
    </source>
</evidence>
<dbReference type="InterPro" id="IPR017853">
    <property type="entry name" value="GH"/>
</dbReference>
<feature type="domain" description="Glycosyl hydrolase family 31 C-terminal" evidence="9">
    <location>
        <begin position="593"/>
        <end position="682"/>
    </location>
</feature>
<feature type="domain" description="Glycoside hydrolase family 31 N-terminal" evidence="8">
    <location>
        <begin position="92"/>
        <end position="199"/>
    </location>
</feature>
<accession>A0A9N8YQE5</accession>
<dbReference type="PROSITE" id="PS00129">
    <property type="entry name" value="GLYCOSYL_HYDROL_F31_1"/>
    <property type="match status" value="1"/>
</dbReference>
<evidence type="ECO:0000313" key="10">
    <source>
        <dbReference type="EMBL" id="CAG8440365.1"/>
    </source>
</evidence>
<dbReference type="CDD" id="cd14752">
    <property type="entry name" value="GH31_N"/>
    <property type="match status" value="1"/>
</dbReference>
<dbReference type="OrthoDB" id="5839090at2759"/>
<dbReference type="Gene3D" id="3.20.20.80">
    <property type="entry name" value="Glycosidases"/>
    <property type="match status" value="1"/>
</dbReference>
<name>A0A9N8YQE5_9GLOM</name>
<dbReference type="PANTHER" id="PTHR22762">
    <property type="entry name" value="ALPHA-GLUCOSIDASE"/>
    <property type="match status" value="1"/>
</dbReference>
<dbReference type="PANTHER" id="PTHR22762:SF133">
    <property type="entry name" value="P-TYPE DOMAIN-CONTAINING PROTEIN"/>
    <property type="match status" value="1"/>
</dbReference>
<dbReference type="InterPro" id="IPR000322">
    <property type="entry name" value="Glyco_hydro_31_TIM"/>
</dbReference>
<gene>
    <name evidence="10" type="ORF">AGERDE_LOCUS1013</name>
</gene>
<dbReference type="InterPro" id="IPR030458">
    <property type="entry name" value="Glyco_hydro_31_AS"/>
</dbReference>
<evidence type="ECO:0000256" key="6">
    <source>
        <dbReference type="RuleBase" id="RU361185"/>
    </source>
</evidence>
<evidence type="ECO:0000259" key="7">
    <source>
        <dbReference type="Pfam" id="PF01055"/>
    </source>
</evidence>
<dbReference type="InterPro" id="IPR025887">
    <property type="entry name" value="Glyco_hydro_31_N_dom"/>
</dbReference>
<comment type="caution">
    <text evidence="10">The sequence shown here is derived from an EMBL/GenBank/DDBJ whole genome shotgun (WGS) entry which is preliminary data.</text>
</comment>
<evidence type="ECO:0000256" key="1">
    <source>
        <dbReference type="ARBA" id="ARBA00007806"/>
    </source>
</evidence>
<dbReference type="AlphaFoldDB" id="A0A9N8YQE5"/>
<reference evidence="10" key="1">
    <citation type="submission" date="2021-06" db="EMBL/GenBank/DDBJ databases">
        <authorList>
            <person name="Kallberg Y."/>
            <person name="Tangrot J."/>
            <person name="Rosling A."/>
        </authorList>
    </citation>
    <scope>NUCLEOTIDE SEQUENCE</scope>
    <source>
        <strain evidence="10">MT106</strain>
    </source>
</reference>
<dbReference type="Gene3D" id="2.60.40.1760">
    <property type="entry name" value="glycosyl hydrolase (family 31)"/>
    <property type="match status" value="1"/>
</dbReference>
<dbReference type="EMBL" id="CAJVPL010000063">
    <property type="protein sequence ID" value="CAG8440365.1"/>
    <property type="molecule type" value="Genomic_DNA"/>
</dbReference>
<dbReference type="CDD" id="cd06602">
    <property type="entry name" value="GH31_MGAM_SI_GAA"/>
    <property type="match status" value="1"/>
</dbReference>
<dbReference type="Proteomes" id="UP000789831">
    <property type="component" value="Unassembled WGS sequence"/>
</dbReference>
<dbReference type="InterPro" id="IPR011013">
    <property type="entry name" value="Gal_mutarotase_sf_dom"/>
</dbReference>
<evidence type="ECO:0000259" key="9">
    <source>
        <dbReference type="Pfam" id="PF21365"/>
    </source>
</evidence>
<dbReference type="InterPro" id="IPR013780">
    <property type="entry name" value="Glyco_hydro_b"/>
</dbReference>
<evidence type="ECO:0000256" key="5">
    <source>
        <dbReference type="ARBA" id="ARBA00041343"/>
    </source>
</evidence>
<organism evidence="10 11">
    <name type="scientific">Ambispora gerdemannii</name>
    <dbReference type="NCBI Taxonomy" id="144530"/>
    <lineage>
        <taxon>Eukaryota</taxon>
        <taxon>Fungi</taxon>
        <taxon>Fungi incertae sedis</taxon>
        <taxon>Mucoromycota</taxon>
        <taxon>Glomeromycotina</taxon>
        <taxon>Glomeromycetes</taxon>
        <taxon>Archaeosporales</taxon>
        <taxon>Ambisporaceae</taxon>
        <taxon>Ambispora</taxon>
    </lineage>
</organism>
<dbReference type="Pfam" id="PF21365">
    <property type="entry name" value="Glyco_hydro_31_3rd"/>
    <property type="match status" value="1"/>
</dbReference>
<dbReference type="SUPFAM" id="SSF51011">
    <property type="entry name" value="Glycosyl hydrolase domain"/>
    <property type="match status" value="1"/>
</dbReference>
<keyword evidence="2 6" id="KW-0378">Hydrolase</keyword>
<dbReference type="Pfam" id="PF13802">
    <property type="entry name" value="Gal_mutarotas_2"/>
    <property type="match status" value="1"/>
</dbReference>
<keyword evidence="11" id="KW-1185">Reference proteome</keyword>
<sequence length="817" mass="93349">MTTKVNGNQFSYELKNTRKTSNSIHGNLVLSQHHKDTLPDYGPDLENLSFTVEYQTPHRLHVCISDTEGIRWRVPESVVAVDKSLTEIEKCDYSFNYKDSPFGFSVSRKNESGPIFDTIGKHLIFKDQYLELSTSLPLDSNIYGLGEVAASFRRETGRFTLFSRDAPCPENENLYGTHPFYVELRDGKAHGVLLLNSNGMDVIYENGKITYKVIGGILDFYVFLGPTPQNVVEQYAGLIGRPCFIPYWSLGFHQCRWGYNTIEKFEEMVSQYEKAKIPMDAAWIDLDYMDAFKIFTFHPHHFPPEKFVSYVEKLHKNHRKLVVIVDPGIKVKDGYDVYDEGLKKDVFMKRADGENFVGRVWPGETVFPDWFHPDTQQFWTDMMTRWLKQVPIDGIWIDMNEPANFVNGDITHESNHFPFKKGIDSKNVNLVQRVKQTGELEYDVHNLFGHMEGIATHNALRAIRPDKRPFVLSRSTFSGSGKFVAHWLGDNESSWRSLELSIPGMLSFQLFAIPLVGADICGFNGVCTEELAIRWAQLGSFYPFCRNHNAINLPGQEFYQFEKAKQIAKVALEIRYRLLPYWYTGFYRAYTNGSPVINPLWFLEPEGKDTWAIDQQFLVGKGLLITPVTQEGALKVTGYFPPGIWYDFFTGLKQLDIVQGIWKELEAPLEVIPVHVHGGSIIPMHVRAELTTFVSRTTGIQLLIALDRLGLASGELYLDDGETPPENLAKNHSLLTLTVRDSILMVEGIFQYDGPGSFLDEILVYGVTHEIDEIVFTNTSTKVIERNKIEWNRENGRLFVRELGIPLLNGGFSISWR</sequence>
<evidence type="ECO:0000259" key="8">
    <source>
        <dbReference type="Pfam" id="PF13802"/>
    </source>
</evidence>
<dbReference type="GO" id="GO:0004553">
    <property type="term" value="F:hydrolase activity, hydrolyzing O-glycosyl compounds"/>
    <property type="evidence" value="ECO:0007669"/>
    <property type="project" value="InterPro"/>
</dbReference>
<dbReference type="InterPro" id="IPR048395">
    <property type="entry name" value="Glyco_hydro_31_C"/>
</dbReference>